<dbReference type="Pfam" id="PF14214">
    <property type="entry name" value="Helitron_like_N"/>
    <property type="match status" value="1"/>
</dbReference>
<accession>A0ABR0B090</accession>
<proteinExistence type="predicted"/>
<reference evidence="3 4" key="1">
    <citation type="journal article" date="2023" name="Nucleic Acids Res.">
        <title>The hologenome of Daphnia magna reveals possible DNA methylation and microbiome-mediated evolution of the host genome.</title>
        <authorList>
            <person name="Chaturvedi A."/>
            <person name="Li X."/>
            <person name="Dhandapani V."/>
            <person name="Marshall H."/>
            <person name="Kissane S."/>
            <person name="Cuenca-Cambronero M."/>
            <person name="Asole G."/>
            <person name="Calvet F."/>
            <person name="Ruiz-Romero M."/>
            <person name="Marangio P."/>
            <person name="Guigo R."/>
            <person name="Rago D."/>
            <person name="Mirbahai L."/>
            <person name="Eastwood N."/>
            <person name="Colbourne J.K."/>
            <person name="Zhou J."/>
            <person name="Mallon E."/>
            <person name="Orsini L."/>
        </authorList>
    </citation>
    <scope>NUCLEOTIDE SEQUENCE [LARGE SCALE GENOMIC DNA]</scope>
    <source>
        <strain evidence="3">LRV0_1</strain>
    </source>
</reference>
<name>A0ABR0B090_9CRUS</name>
<comment type="caution">
    <text evidence="3">The sequence shown here is derived from an EMBL/GenBank/DDBJ whole genome shotgun (WGS) entry which is preliminary data.</text>
</comment>
<gene>
    <name evidence="3" type="ORF">OUZ56_024143</name>
</gene>
<feature type="region of interest" description="Disordered" evidence="1">
    <location>
        <begin position="55"/>
        <end position="79"/>
    </location>
</feature>
<dbReference type="EMBL" id="JAOYFB010000039">
    <property type="protein sequence ID" value="KAK4030804.1"/>
    <property type="molecule type" value="Genomic_DNA"/>
</dbReference>
<evidence type="ECO:0000313" key="3">
    <source>
        <dbReference type="EMBL" id="KAK4030804.1"/>
    </source>
</evidence>
<dbReference type="Proteomes" id="UP001234178">
    <property type="component" value="Unassembled WGS sequence"/>
</dbReference>
<sequence>MLKVINPLYTGVFIDEKPESFTKLLQLADKIVENVKRLMDNQPINVERTLECDISGVRMQPSNDADSSPEKNENLESSTILPPSKEAMLTPILVTESAVDKSVSLRVKHTPKAFEKFEHLVNNADFHQASEHAVKNPLGKDTQHILKSTAPYIQMSGKHVAFSPMERNDAMTSLCAITQRYGTPSVFLTVSPDDTHHPMTLRIAFPSTSNEKFPAKPEKFIEARINEDEEYEQVSISQLAIHKNEIVFGKVTAAFSVTEVHGRGALQVHCAIWGTSFTPDLLQKVNSMYVAMMPDDADDADDADELTYAISSDA</sequence>
<feature type="domain" description="Helitron helicase-like" evidence="2">
    <location>
        <begin position="124"/>
        <end position="270"/>
    </location>
</feature>
<organism evidence="3 4">
    <name type="scientific">Daphnia magna</name>
    <dbReference type="NCBI Taxonomy" id="35525"/>
    <lineage>
        <taxon>Eukaryota</taxon>
        <taxon>Metazoa</taxon>
        <taxon>Ecdysozoa</taxon>
        <taxon>Arthropoda</taxon>
        <taxon>Crustacea</taxon>
        <taxon>Branchiopoda</taxon>
        <taxon>Diplostraca</taxon>
        <taxon>Cladocera</taxon>
        <taxon>Anomopoda</taxon>
        <taxon>Daphniidae</taxon>
        <taxon>Daphnia</taxon>
    </lineage>
</organism>
<evidence type="ECO:0000313" key="4">
    <source>
        <dbReference type="Proteomes" id="UP001234178"/>
    </source>
</evidence>
<protein>
    <recommendedName>
        <fullName evidence="2">Helitron helicase-like domain-containing protein</fullName>
    </recommendedName>
</protein>
<dbReference type="InterPro" id="IPR025476">
    <property type="entry name" value="Helitron_helicase-like"/>
</dbReference>
<keyword evidence="4" id="KW-1185">Reference proteome</keyword>
<evidence type="ECO:0000259" key="2">
    <source>
        <dbReference type="Pfam" id="PF14214"/>
    </source>
</evidence>
<evidence type="ECO:0000256" key="1">
    <source>
        <dbReference type="SAM" id="MobiDB-lite"/>
    </source>
</evidence>